<comment type="caution">
    <text evidence="2">The sequence shown here is derived from an EMBL/GenBank/DDBJ whole genome shotgun (WGS) entry which is preliminary data.</text>
</comment>
<gene>
    <name evidence="2" type="ORF">FKV42_02890</name>
</gene>
<reference evidence="2 3" key="1">
    <citation type="submission" date="2019-06" db="EMBL/GenBank/DDBJ databases">
        <title>Draft genome sequence of Methanolobus vulcani B1d.</title>
        <authorList>
            <person name="Creighbaum A.J."/>
            <person name="Ticak T."/>
            <person name="Hariraju D."/>
            <person name="Arivett B.A."/>
            <person name="Ferguson D.J.Jr."/>
        </authorList>
    </citation>
    <scope>NUCLEOTIDE SEQUENCE [LARGE SCALE GENOMIC DNA]</scope>
    <source>
        <strain evidence="2 3">B1d</strain>
    </source>
</reference>
<dbReference type="OrthoDB" id="125430at2157"/>
<feature type="region of interest" description="Disordered" evidence="1">
    <location>
        <begin position="63"/>
        <end position="95"/>
    </location>
</feature>
<dbReference type="EMBL" id="VIAQ01000008">
    <property type="protein sequence ID" value="TQD27625.1"/>
    <property type="molecule type" value="Genomic_DNA"/>
</dbReference>
<feature type="compositionally biased region" description="Gly residues" evidence="1">
    <location>
        <begin position="69"/>
        <end position="79"/>
    </location>
</feature>
<evidence type="ECO:0000313" key="3">
    <source>
        <dbReference type="Proteomes" id="UP000319335"/>
    </source>
</evidence>
<dbReference type="Proteomes" id="UP000319335">
    <property type="component" value="Unassembled WGS sequence"/>
</dbReference>
<keyword evidence="3" id="KW-1185">Reference proteome</keyword>
<evidence type="ECO:0000313" key="2">
    <source>
        <dbReference type="EMBL" id="TQD27625.1"/>
    </source>
</evidence>
<dbReference type="RefSeq" id="WP_154808754.1">
    <property type="nucleotide sequence ID" value="NZ_VIAQ01000008.1"/>
</dbReference>
<proteinExistence type="predicted"/>
<name>A0A7Z8P5A3_9EURY</name>
<protein>
    <submittedName>
        <fullName evidence="2">Uncharacterized protein</fullName>
    </submittedName>
</protein>
<dbReference type="AlphaFoldDB" id="A0A7Z8P5A3"/>
<organism evidence="2 3">
    <name type="scientific">Methanolobus vulcani</name>
    <dbReference type="NCBI Taxonomy" id="38026"/>
    <lineage>
        <taxon>Archaea</taxon>
        <taxon>Methanobacteriati</taxon>
        <taxon>Methanobacteriota</taxon>
        <taxon>Stenosarchaea group</taxon>
        <taxon>Methanomicrobia</taxon>
        <taxon>Methanosarcinales</taxon>
        <taxon>Methanosarcinaceae</taxon>
        <taxon>Methanolobus</taxon>
    </lineage>
</organism>
<accession>A0A7Z8P5A3</accession>
<evidence type="ECO:0000256" key="1">
    <source>
        <dbReference type="SAM" id="MobiDB-lite"/>
    </source>
</evidence>
<sequence>MNTRKLSLIAAALMLFSLFAVSAMAAYGGDNNNENGDRLRDGSCDNFVDEDGDGICDNCPTEGICDGTGPHGVGNGQGEGKGDMDRLRNGSCTEE</sequence>